<feature type="region of interest" description="Disordered" evidence="1">
    <location>
        <begin position="1"/>
        <end position="73"/>
    </location>
</feature>
<name>A0A5E4AHG8_MARMO</name>
<proteinExistence type="predicted"/>
<dbReference type="Proteomes" id="UP000335636">
    <property type="component" value="Unassembled WGS sequence"/>
</dbReference>
<dbReference type="EMBL" id="WJEC01000191">
    <property type="protein sequence ID" value="KAF7484889.1"/>
    <property type="molecule type" value="Genomic_DNA"/>
</dbReference>
<evidence type="ECO:0000313" key="4">
    <source>
        <dbReference type="Proteomes" id="UP000335636"/>
    </source>
</evidence>
<gene>
    <name evidence="2" type="ORF">GHT09_003547</name>
    <name evidence="3" type="ORF">MONAX_5E002669</name>
</gene>
<reference evidence="2" key="2">
    <citation type="submission" date="2020-08" db="EMBL/GenBank/DDBJ databases">
        <authorList>
            <person name="Shumante A."/>
            <person name="Zimin A.V."/>
            <person name="Puiu D."/>
            <person name="Salzberg S.L."/>
        </authorList>
    </citation>
    <scope>NUCLEOTIDE SEQUENCE</scope>
    <source>
        <strain evidence="2">WC2-LM</strain>
        <tissue evidence="2">Liver</tissue>
    </source>
</reference>
<evidence type="ECO:0000313" key="3">
    <source>
        <dbReference type="EMBL" id="VTJ55902.1"/>
    </source>
</evidence>
<accession>A0A5E4AHG8</accession>
<evidence type="ECO:0000313" key="2">
    <source>
        <dbReference type="EMBL" id="KAF7484889.1"/>
    </source>
</evidence>
<sequence>MDHLSIIDVPTGLGVSRNLDGPPDGGKNGGVHCPPSPQASRAPKAAVPWKPCARDGSPQELTEEGNDFENRSD</sequence>
<reference evidence="3 4" key="1">
    <citation type="submission" date="2019-04" db="EMBL/GenBank/DDBJ databases">
        <authorList>
            <person name="Alioto T."/>
            <person name="Alioto T."/>
        </authorList>
    </citation>
    <scope>NUCLEOTIDE SEQUENCE [LARGE SCALE GENOMIC DNA]</scope>
</reference>
<dbReference type="EMBL" id="CABDUW010000057">
    <property type="protein sequence ID" value="VTJ55902.1"/>
    <property type="molecule type" value="Genomic_DNA"/>
</dbReference>
<evidence type="ECO:0000256" key="1">
    <source>
        <dbReference type="SAM" id="MobiDB-lite"/>
    </source>
</evidence>
<protein>
    <submittedName>
        <fullName evidence="3">Uncharacterized protein</fullName>
    </submittedName>
</protein>
<dbReference type="AlphaFoldDB" id="A0A5E4AHG8"/>
<keyword evidence="4" id="KW-1185">Reference proteome</keyword>
<organism evidence="3 4">
    <name type="scientific">Marmota monax</name>
    <name type="common">Woodchuck</name>
    <dbReference type="NCBI Taxonomy" id="9995"/>
    <lineage>
        <taxon>Eukaryota</taxon>
        <taxon>Metazoa</taxon>
        <taxon>Chordata</taxon>
        <taxon>Craniata</taxon>
        <taxon>Vertebrata</taxon>
        <taxon>Euteleostomi</taxon>
        <taxon>Mammalia</taxon>
        <taxon>Eutheria</taxon>
        <taxon>Euarchontoglires</taxon>
        <taxon>Glires</taxon>
        <taxon>Rodentia</taxon>
        <taxon>Sciuromorpha</taxon>
        <taxon>Sciuridae</taxon>
        <taxon>Xerinae</taxon>
        <taxon>Marmotini</taxon>
        <taxon>Marmota</taxon>
    </lineage>
</organism>
<dbReference type="Proteomes" id="UP000662637">
    <property type="component" value="Unassembled WGS sequence"/>
</dbReference>